<protein>
    <recommendedName>
        <fullName evidence="1">RNA helicase</fullName>
        <ecNumber evidence="1">3.6.4.13</ecNumber>
    </recommendedName>
</protein>
<dbReference type="PANTHER" id="PTHR47958">
    <property type="entry name" value="ATP-DEPENDENT RNA HELICASE DBP3"/>
    <property type="match status" value="1"/>
</dbReference>
<evidence type="ECO:0000313" key="13">
    <source>
        <dbReference type="EMBL" id="KNC53242.1"/>
    </source>
</evidence>
<dbReference type="Pfam" id="PF00271">
    <property type="entry name" value="Helicase_C"/>
    <property type="match status" value="1"/>
</dbReference>
<accession>A0A0L0DLQ8</accession>
<dbReference type="InterPro" id="IPR000629">
    <property type="entry name" value="RNA-helicase_DEAD-box_CS"/>
</dbReference>
<keyword evidence="2 7" id="KW-0547">Nucleotide-binding</keyword>
<sequence>MTVATGAVAIATLTGAVATAADAPEARDEPRRGGGGGRWSNDDRRGGNRGGNDRGDDDRRGGNRGDDDRDPERAGSNGGVGGGMLRRNIRLEKELFPKSFEDGPKTVSTAAIDFDVYESVPVDVTGPNLPKGPRDGITFAEFVLADCIRNSVELSGYKRPTPVQKWSLTMSGCVPYLSEYQAVVASALNSQDTDDALAITVDSWMQVKQDELRDIMACAQTGSGKTAAFLIPILNSLIFNEHRFQPPSRGKGRFKRRAYPRALVLAPVRELASQIHIEARKLTYRSRLRACVVYGGAPIGQQLRELERGADIVIATPGRLIDVVDRGSMSVSSIQFLVMDEADRMLDMGFEPQIRSIIEDFDMPIDNRQTFLFSATFPAEIQQLAQDFLQQDYVFIRVGEVGASAALVEQRVMRVPQREKHEILLDLLGSVPGLTLVFVETKRSADSLEQFLYDQGFRATTIHGDRSQDEREEALRTFREGITPILVATDVVARGLDIPNVTHVVNFDLPSHIDDYVHRIGRTGRAGKKGLSTSFFCDSNYNIVKDLVKKLEEHPDLNDIPRWLVDAAYNVRKSDRSNGRGGRGGDRGGGDIRRRQGGGGGGGGRNGGGGRGGRNGGGRGGGGGGGGLSAAFEARHGGINLLDAANQSLGGGGGGGGGGGSRRKSSNKSSNKGGGGGGNASWW</sequence>
<evidence type="ECO:0000313" key="14">
    <source>
        <dbReference type="Proteomes" id="UP000054408"/>
    </source>
</evidence>
<comment type="similarity">
    <text evidence="7">Belongs to the DEAD box helicase family.</text>
</comment>
<evidence type="ECO:0000256" key="3">
    <source>
        <dbReference type="ARBA" id="ARBA00022801"/>
    </source>
</evidence>
<dbReference type="CDD" id="cd18787">
    <property type="entry name" value="SF2_C_DEAD"/>
    <property type="match status" value="1"/>
</dbReference>
<evidence type="ECO:0000256" key="5">
    <source>
        <dbReference type="ARBA" id="ARBA00022840"/>
    </source>
</evidence>
<dbReference type="SUPFAM" id="SSF52540">
    <property type="entry name" value="P-loop containing nucleoside triphosphate hydrolases"/>
    <property type="match status" value="1"/>
</dbReference>
<dbReference type="SMART" id="SM00490">
    <property type="entry name" value="HELICc"/>
    <property type="match status" value="1"/>
</dbReference>
<reference evidence="13 14" key="1">
    <citation type="submission" date="2010-05" db="EMBL/GenBank/DDBJ databases">
        <title>The Genome Sequence of Thecamonas trahens ATCC 50062.</title>
        <authorList>
            <consortium name="The Broad Institute Genome Sequencing Platform"/>
            <person name="Russ C."/>
            <person name="Cuomo C."/>
            <person name="Shea T."/>
            <person name="Young S.K."/>
            <person name="Zeng Q."/>
            <person name="Koehrsen M."/>
            <person name="Haas B."/>
            <person name="Borodovsky M."/>
            <person name="Guigo R."/>
            <person name="Alvarado L."/>
            <person name="Berlin A."/>
            <person name="Bochicchio J."/>
            <person name="Borenstein D."/>
            <person name="Chapman S."/>
            <person name="Chen Z."/>
            <person name="Freedman E."/>
            <person name="Gellesch M."/>
            <person name="Goldberg J."/>
            <person name="Griggs A."/>
            <person name="Gujja S."/>
            <person name="Heilman E."/>
            <person name="Heiman D."/>
            <person name="Hepburn T."/>
            <person name="Howarth C."/>
            <person name="Jen D."/>
            <person name="Larson L."/>
            <person name="Mehta T."/>
            <person name="Park D."/>
            <person name="Pearson M."/>
            <person name="Roberts A."/>
            <person name="Saif S."/>
            <person name="Shenoy N."/>
            <person name="Sisk P."/>
            <person name="Stolte C."/>
            <person name="Sykes S."/>
            <person name="Thomson T."/>
            <person name="Walk T."/>
            <person name="White J."/>
            <person name="Yandava C."/>
            <person name="Burger G."/>
            <person name="Gray M.W."/>
            <person name="Holland P.W.H."/>
            <person name="King N."/>
            <person name="Lang F.B.F."/>
            <person name="Roger A.J."/>
            <person name="Ruiz-Trillo I."/>
            <person name="Lander E."/>
            <person name="Nusbaum C."/>
        </authorList>
    </citation>
    <scope>NUCLEOTIDE SEQUENCE [LARGE SCALE GENOMIC DNA]</scope>
    <source>
        <strain evidence="13 14">ATCC 50062</strain>
    </source>
</reference>
<evidence type="ECO:0000259" key="10">
    <source>
        <dbReference type="PROSITE" id="PS51192"/>
    </source>
</evidence>
<dbReference type="Pfam" id="PF00270">
    <property type="entry name" value="DEAD"/>
    <property type="match status" value="1"/>
</dbReference>
<feature type="compositionally biased region" description="Basic and acidic residues" evidence="8">
    <location>
        <begin position="573"/>
        <end position="594"/>
    </location>
</feature>
<keyword evidence="4 7" id="KW-0347">Helicase</keyword>
<dbReference type="EMBL" id="GL349480">
    <property type="protein sequence ID" value="KNC53242.1"/>
    <property type="molecule type" value="Genomic_DNA"/>
</dbReference>
<dbReference type="PROSITE" id="PS51192">
    <property type="entry name" value="HELICASE_ATP_BIND_1"/>
    <property type="match status" value="1"/>
</dbReference>
<evidence type="ECO:0000256" key="7">
    <source>
        <dbReference type="RuleBase" id="RU000492"/>
    </source>
</evidence>
<dbReference type="EC" id="3.6.4.13" evidence="1"/>
<dbReference type="InterPro" id="IPR014014">
    <property type="entry name" value="RNA_helicase_DEAD_Q_motif"/>
</dbReference>
<dbReference type="GO" id="GO:0003676">
    <property type="term" value="F:nucleic acid binding"/>
    <property type="evidence" value="ECO:0007669"/>
    <property type="project" value="InterPro"/>
</dbReference>
<feature type="signal peptide" evidence="9">
    <location>
        <begin position="1"/>
        <end position="18"/>
    </location>
</feature>
<dbReference type="InterPro" id="IPR014001">
    <property type="entry name" value="Helicase_ATP-bd"/>
</dbReference>
<keyword evidence="9" id="KW-0732">Signal</keyword>
<dbReference type="STRING" id="461836.A0A0L0DLQ8"/>
<evidence type="ECO:0000256" key="8">
    <source>
        <dbReference type="SAM" id="MobiDB-lite"/>
    </source>
</evidence>
<evidence type="ECO:0000256" key="6">
    <source>
        <dbReference type="PROSITE-ProRule" id="PRU00552"/>
    </source>
</evidence>
<evidence type="ECO:0000256" key="4">
    <source>
        <dbReference type="ARBA" id="ARBA00022806"/>
    </source>
</evidence>
<dbReference type="GO" id="GO:0003724">
    <property type="term" value="F:RNA helicase activity"/>
    <property type="evidence" value="ECO:0007669"/>
    <property type="project" value="UniProtKB-EC"/>
</dbReference>
<proteinExistence type="inferred from homology"/>
<feature type="compositionally biased region" description="Gly residues" evidence="8">
    <location>
        <begin position="672"/>
        <end position="683"/>
    </location>
</feature>
<feature type="domain" description="DEAD-box RNA helicase Q" evidence="12">
    <location>
        <begin position="137"/>
        <end position="165"/>
    </location>
</feature>
<feature type="compositionally biased region" description="Basic and acidic residues" evidence="8">
    <location>
        <begin position="40"/>
        <end position="73"/>
    </location>
</feature>
<feature type="domain" description="Helicase ATP-binding" evidence="10">
    <location>
        <begin position="206"/>
        <end position="395"/>
    </location>
</feature>
<dbReference type="GO" id="GO:0016787">
    <property type="term" value="F:hydrolase activity"/>
    <property type="evidence" value="ECO:0007669"/>
    <property type="project" value="UniProtKB-KW"/>
</dbReference>
<dbReference type="PROSITE" id="PS51195">
    <property type="entry name" value="Q_MOTIF"/>
    <property type="match status" value="1"/>
</dbReference>
<feature type="chain" id="PRO_5005537719" description="RNA helicase" evidence="9">
    <location>
        <begin position="19"/>
        <end position="683"/>
    </location>
</feature>
<feature type="compositionally biased region" description="Gly residues" evidence="8">
    <location>
        <begin position="649"/>
        <end position="660"/>
    </location>
</feature>
<keyword evidence="5 7" id="KW-0067">ATP-binding</keyword>
<dbReference type="AlphaFoldDB" id="A0A0L0DLQ8"/>
<dbReference type="InterPro" id="IPR001650">
    <property type="entry name" value="Helicase_C-like"/>
</dbReference>
<keyword evidence="3 7" id="KW-0378">Hydrolase</keyword>
<evidence type="ECO:0000259" key="12">
    <source>
        <dbReference type="PROSITE" id="PS51195"/>
    </source>
</evidence>
<dbReference type="RefSeq" id="XP_013754508.1">
    <property type="nucleotide sequence ID" value="XM_013899054.1"/>
</dbReference>
<dbReference type="PROSITE" id="PS51194">
    <property type="entry name" value="HELICASE_CTER"/>
    <property type="match status" value="1"/>
</dbReference>
<evidence type="ECO:0000256" key="1">
    <source>
        <dbReference type="ARBA" id="ARBA00012552"/>
    </source>
</evidence>
<dbReference type="SMART" id="SM00487">
    <property type="entry name" value="DEXDc"/>
    <property type="match status" value="1"/>
</dbReference>
<name>A0A0L0DLQ8_THETB</name>
<dbReference type="PROSITE" id="PS00039">
    <property type="entry name" value="DEAD_ATP_HELICASE"/>
    <property type="match status" value="1"/>
</dbReference>
<dbReference type="FunFam" id="3.40.50.300:FF:000008">
    <property type="entry name" value="ATP-dependent RNA helicase RhlB"/>
    <property type="match status" value="1"/>
</dbReference>
<dbReference type="OrthoDB" id="196131at2759"/>
<feature type="region of interest" description="Disordered" evidence="8">
    <location>
        <begin position="646"/>
        <end position="683"/>
    </location>
</feature>
<keyword evidence="14" id="KW-1185">Reference proteome</keyword>
<gene>
    <name evidence="13" type="ORF">AMSG_08727</name>
</gene>
<dbReference type="InterPro" id="IPR011545">
    <property type="entry name" value="DEAD/DEAH_box_helicase_dom"/>
</dbReference>
<feature type="compositionally biased region" description="Gly residues" evidence="8">
    <location>
        <begin position="597"/>
        <end position="628"/>
    </location>
</feature>
<dbReference type="GO" id="GO:0005524">
    <property type="term" value="F:ATP binding"/>
    <property type="evidence" value="ECO:0007669"/>
    <property type="project" value="UniProtKB-KW"/>
</dbReference>
<dbReference type="Proteomes" id="UP000054408">
    <property type="component" value="Unassembled WGS sequence"/>
</dbReference>
<evidence type="ECO:0000256" key="9">
    <source>
        <dbReference type="SAM" id="SignalP"/>
    </source>
</evidence>
<feature type="region of interest" description="Disordered" evidence="8">
    <location>
        <begin position="12"/>
        <end position="84"/>
    </location>
</feature>
<dbReference type="Gene3D" id="3.40.50.300">
    <property type="entry name" value="P-loop containing nucleotide triphosphate hydrolases"/>
    <property type="match status" value="2"/>
</dbReference>
<dbReference type="eggNOG" id="KOG0335">
    <property type="taxonomic scope" value="Eukaryota"/>
</dbReference>
<feature type="short sequence motif" description="Q motif" evidence="6">
    <location>
        <begin position="137"/>
        <end position="165"/>
    </location>
</feature>
<evidence type="ECO:0000259" key="11">
    <source>
        <dbReference type="PROSITE" id="PS51194"/>
    </source>
</evidence>
<feature type="region of interest" description="Disordered" evidence="8">
    <location>
        <begin position="573"/>
        <end position="629"/>
    </location>
</feature>
<dbReference type="OMA" id="CYRSWVR"/>
<organism evidence="13 14">
    <name type="scientific">Thecamonas trahens ATCC 50062</name>
    <dbReference type="NCBI Taxonomy" id="461836"/>
    <lineage>
        <taxon>Eukaryota</taxon>
        <taxon>Apusozoa</taxon>
        <taxon>Apusomonadida</taxon>
        <taxon>Apusomonadidae</taxon>
        <taxon>Thecamonas</taxon>
    </lineage>
</organism>
<feature type="domain" description="Helicase C-terminal" evidence="11">
    <location>
        <begin position="423"/>
        <end position="568"/>
    </location>
</feature>
<dbReference type="GeneID" id="25567352"/>
<evidence type="ECO:0000256" key="2">
    <source>
        <dbReference type="ARBA" id="ARBA00022741"/>
    </source>
</evidence>
<dbReference type="InterPro" id="IPR027417">
    <property type="entry name" value="P-loop_NTPase"/>
</dbReference>